<evidence type="ECO:0000256" key="1">
    <source>
        <dbReference type="SAM" id="Coils"/>
    </source>
</evidence>
<evidence type="ECO:0008006" key="5">
    <source>
        <dbReference type="Google" id="ProtNLM"/>
    </source>
</evidence>
<reference evidence="3 4" key="1">
    <citation type="submission" date="2019-06" db="EMBL/GenBank/DDBJ databases">
        <title>Draft Genome Sequence of Candidatus Phytoplasma pini-Related Strain MDPP: A Resource for Comparative Genomics of Gymnosperm-infecting Phytoplasmas.</title>
        <authorList>
            <person name="Cai W."/>
            <person name="Costanzo S."/>
            <person name="Shao J."/>
            <person name="Zhao Y."/>
            <person name="Davis R."/>
        </authorList>
    </citation>
    <scope>NUCLEOTIDE SEQUENCE [LARGE SCALE GENOMIC DNA]</scope>
    <source>
        <strain evidence="3 4">MDPP</strain>
    </source>
</reference>
<comment type="caution">
    <text evidence="3">The sequence shown here is derived from an EMBL/GenBank/DDBJ whole genome shotgun (WGS) entry which is preliminary data.</text>
</comment>
<protein>
    <recommendedName>
        <fullName evidence="5">Sequence-variable mosaic (SVM) signal sequence domain-containing protein</fullName>
    </recommendedName>
</protein>
<dbReference type="Proteomes" id="UP000320078">
    <property type="component" value="Unassembled WGS sequence"/>
</dbReference>
<keyword evidence="2" id="KW-0472">Membrane</keyword>
<organism evidence="3 4">
    <name type="scientific">Candidatus Phytoplasma pini</name>
    <dbReference type="NCBI Taxonomy" id="267362"/>
    <lineage>
        <taxon>Bacteria</taxon>
        <taxon>Bacillati</taxon>
        <taxon>Mycoplasmatota</taxon>
        <taxon>Mollicutes</taxon>
        <taxon>Acholeplasmatales</taxon>
        <taxon>Acholeplasmataceae</taxon>
        <taxon>Candidatus Phytoplasma</taxon>
    </lineage>
</organism>
<keyword evidence="2" id="KW-1133">Transmembrane helix</keyword>
<keyword evidence="4" id="KW-1185">Reference proteome</keyword>
<dbReference type="OrthoDB" id="386214at2"/>
<keyword evidence="1" id="KW-0175">Coiled coil</keyword>
<dbReference type="RefSeq" id="WP_144658338.1">
    <property type="nucleotide sequence ID" value="NZ_VIAE01000003.1"/>
</dbReference>
<accession>A0A559KJL4</accession>
<sequence>MLKLKIKFVLFNIFLVLWFIIYDKNVIAMKKQNFYIDKKSTNTIVDLFNLLTKKKQLEEKIHYLRNKTKNKLNFDNSREIIKLEHDNIELKQKISEIQKIISNDLKKVTFNLKPLIKIID</sequence>
<feature type="transmembrane region" description="Helical" evidence="2">
    <location>
        <begin position="6"/>
        <end position="22"/>
    </location>
</feature>
<gene>
    <name evidence="3" type="ORF">MDPP_00190</name>
</gene>
<evidence type="ECO:0000256" key="2">
    <source>
        <dbReference type="SAM" id="Phobius"/>
    </source>
</evidence>
<feature type="coiled-coil region" evidence="1">
    <location>
        <begin position="47"/>
        <end position="100"/>
    </location>
</feature>
<keyword evidence="2" id="KW-0812">Transmembrane</keyword>
<proteinExistence type="predicted"/>
<dbReference type="EMBL" id="VIAE01000003">
    <property type="protein sequence ID" value="TVY12310.1"/>
    <property type="molecule type" value="Genomic_DNA"/>
</dbReference>
<evidence type="ECO:0000313" key="3">
    <source>
        <dbReference type="EMBL" id="TVY12310.1"/>
    </source>
</evidence>
<dbReference type="AlphaFoldDB" id="A0A559KJL4"/>
<name>A0A559KJL4_9MOLU</name>
<evidence type="ECO:0000313" key="4">
    <source>
        <dbReference type="Proteomes" id="UP000320078"/>
    </source>
</evidence>